<feature type="domain" description="Anti-sigma-28 factor FlgM C-terminal" evidence="9">
    <location>
        <begin position="43"/>
        <end position="83"/>
    </location>
</feature>
<dbReference type="SUPFAM" id="SSF101498">
    <property type="entry name" value="Anti-sigma factor FlgM"/>
    <property type="match status" value="1"/>
</dbReference>
<organism evidence="10 11">
    <name type="scientific">Sphingomonas hylomeconis</name>
    <dbReference type="NCBI Taxonomy" id="1395958"/>
    <lineage>
        <taxon>Bacteria</taxon>
        <taxon>Pseudomonadati</taxon>
        <taxon>Pseudomonadota</taxon>
        <taxon>Alphaproteobacteria</taxon>
        <taxon>Sphingomonadales</taxon>
        <taxon>Sphingomonadaceae</taxon>
        <taxon>Sphingomonas</taxon>
    </lineage>
</organism>
<evidence type="ECO:0000256" key="6">
    <source>
        <dbReference type="ARBA" id="ARBA00023163"/>
    </source>
</evidence>
<keyword evidence="5" id="KW-0805">Transcription regulation</keyword>
<comment type="caution">
    <text evidence="10">The sequence shown here is derived from an EMBL/GenBank/DDBJ whole genome shotgun (WGS) entry which is preliminary data.</text>
</comment>
<keyword evidence="4" id="KW-1005">Bacterial flagellum biogenesis</keyword>
<dbReference type="NCBIfam" id="TIGR03824">
    <property type="entry name" value="FlgM_jcvi"/>
    <property type="match status" value="1"/>
</dbReference>
<dbReference type="InterPro" id="IPR031316">
    <property type="entry name" value="FlgM_C"/>
</dbReference>
<evidence type="ECO:0000313" key="10">
    <source>
        <dbReference type="EMBL" id="MFC3578897.1"/>
    </source>
</evidence>
<keyword evidence="11" id="KW-1185">Reference proteome</keyword>
<evidence type="ECO:0000313" key="11">
    <source>
        <dbReference type="Proteomes" id="UP001595713"/>
    </source>
</evidence>
<dbReference type="RefSeq" id="WP_261293703.1">
    <property type="nucleotide sequence ID" value="NZ_JANQBK010000004.1"/>
</dbReference>
<dbReference type="InterPro" id="IPR007412">
    <property type="entry name" value="FlgM"/>
</dbReference>
<evidence type="ECO:0000259" key="9">
    <source>
        <dbReference type="Pfam" id="PF04316"/>
    </source>
</evidence>
<dbReference type="Proteomes" id="UP001595713">
    <property type="component" value="Unassembled WGS sequence"/>
</dbReference>
<keyword evidence="10" id="KW-0282">Flagellum</keyword>
<comment type="similarity">
    <text evidence="1">Belongs to the FlgM family.</text>
</comment>
<dbReference type="InterPro" id="IPR035890">
    <property type="entry name" value="Anti-sigma-28_factor_FlgM_sf"/>
</dbReference>
<evidence type="ECO:0000256" key="5">
    <source>
        <dbReference type="ARBA" id="ARBA00023015"/>
    </source>
</evidence>
<evidence type="ECO:0000256" key="1">
    <source>
        <dbReference type="ARBA" id="ARBA00005322"/>
    </source>
</evidence>
<evidence type="ECO:0000256" key="3">
    <source>
        <dbReference type="ARBA" id="ARBA00022491"/>
    </source>
</evidence>
<evidence type="ECO:0000256" key="8">
    <source>
        <dbReference type="ARBA" id="ARBA00030117"/>
    </source>
</evidence>
<dbReference type="Pfam" id="PF04316">
    <property type="entry name" value="FlgM"/>
    <property type="match status" value="1"/>
</dbReference>
<comment type="function">
    <text evidence="7">Responsible for the coupling of flagellin expression to flagellar assembly by preventing expression of the flagellin genes when a component of the middle class of proteins is defective. It negatively regulates flagellar genes by inhibiting the activity of FliA by directly binding to FliA.</text>
</comment>
<keyword evidence="10" id="KW-0966">Cell projection</keyword>
<sequence>MVDPIGLKPVPTSNTVAGVTRSAATAAPESVTTQAQSASAPGALTRELAATPPIDHERVAQIRKAIAEGTFPITPAQIADRLIAAKFEWTRNDA</sequence>
<evidence type="ECO:0000256" key="4">
    <source>
        <dbReference type="ARBA" id="ARBA00022795"/>
    </source>
</evidence>
<keyword evidence="6" id="KW-0804">Transcription</keyword>
<keyword evidence="3" id="KW-0678">Repressor</keyword>
<proteinExistence type="inferred from homology"/>
<evidence type="ECO:0000256" key="2">
    <source>
        <dbReference type="ARBA" id="ARBA00017823"/>
    </source>
</evidence>
<gene>
    <name evidence="10" type="primary">flgM</name>
    <name evidence="10" type="ORF">ACFONA_01865</name>
</gene>
<name>A0ABV7SPM9_9SPHN</name>
<reference evidence="11" key="1">
    <citation type="journal article" date="2019" name="Int. J. Syst. Evol. Microbiol.">
        <title>The Global Catalogue of Microorganisms (GCM) 10K type strain sequencing project: providing services to taxonomists for standard genome sequencing and annotation.</title>
        <authorList>
            <consortium name="The Broad Institute Genomics Platform"/>
            <consortium name="The Broad Institute Genome Sequencing Center for Infectious Disease"/>
            <person name="Wu L."/>
            <person name="Ma J."/>
        </authorList>
    </citation>
    <scope>NUCLEOTIDE SEQUENCE [LARGE SCALE GENOMIC DNA]</scope>
    <source>
        <strain evidence="11">KCTC 42739</strain>
    </source>
</reference>
<accession>A0ABV7SPM9</accession>
<dbReference type="EMBL" id="JBHRXP010000001">
    <property type="protein sequence ID" value="MFC3578897.1"/>
    <property type="molecule type" value="Genomic_DNA"/>
</dbReference>
<evidence type="ECO:0000256" key="7">
    <source>
        <dbReference type="ARBA" id="ARBA00024739"/>
    </source>
</evidence>
<protein>
    <recommendedName>
        <fullName evidence="2">Negative regulator of flagellin synthesis</fullName>
    </recommendedName>
    <alternativeName>
        <fullName evidence="8">Anti-sigma-28 factor</fullName>
    </alternativeName>
</protein>
<keyword evidence="10" id="KW-0969">Cilium</keyword>